<gene>
    <name evidence="7" type="primary">RAD53_4</name>
    <name evidence="7" type="ORF">LTR82_017822</name>
</gene>
<proteinExistence type="inferred from homology"/>
<evidence type="ECO:0000313" key="7">
    <source>
        <dbReference type="EMBL" id="KAK0302564.1"/>
    </source>
</evidence>
<feature type="domain" description="Protein kinase" evidence="6">
    <location>
        <begin position="224"/>
        <end position="498"/>
    </location>
</feature>
<organism evidence="7 8">
    <name type="scientific">Friedmanniomyces endolithicus</name>
    <dbReference type="NCBI Taxonomy" id="329885"/>
    <lineage>
        <taxon>Eukaryota</taxon>
        <taxon>Fungi</taxon>
        <taxon>Dikarya</taxon>
        <taxon>Ascomycota</taxon>
        <taxon>Pezizomycotina</taxon>
        <taxon>Dothideomycetes</taxon>
        <taxon>Dothideomycetidae</taxon>
        <taxon>Mycosphaerellales</taxon>
        <taxon>Teratosphaeriaceae</taxon>
        <taxon>Friedmanniomyces</taxon>
    </lineage>
</organism>
<dbReference type="InterPro" id="IPR000719">
    <property type="entry name" value="Prot_kinase_dom"/>
</dbReference>
<evidence type="ECO:0000256" key="4">
    <source>
        <dbReference type="SAM" id="MobiDB-lite"/>
    </source>
</evidence>
<dbReference type="Gene3D" id="3.30.200.20">
    <property type="entry name" value="Phosphorylase Kinase, domain 1"/>
    <property type="match status" value="1"/>
</dbReference>
<comment type="caution">
    <text evidence="7">The sequence shown here is derived from an EMBL/GenBank/DDBJ whole genome shotgun (WGS) entry which is preliminary data.</text>
</comment>
<evidence type="ECO:0000259" key="6">
    <source>
        <dbReference type="PROSITE" id="PS50011"/>
    </source>
</evidence>
<evidence type="ECO:0000259" key="5">
    <source>
        <dbReference type="PROSITE" id="PS50006"/>
    </source>
</evidence>
<feature type="compositionally biased region" description="Acidic residues" evidence="4">
    <location>
        <begin position="519"/>
        <end position="559"/>
    </location>
</feature>
<feature type="domain" description="FHA" evidence="5">
    <location>
        <begin position="75"/>
        <end position="136"/>
    </location>
</feature>
<dbReference type="Proteomes" id="UP001168146">
    <property type="component" value="Unassembled WGS sequence"/>
</dbReference>
<comment type="similarity">
    <text evidence="2">Belongs to the protein kinase superfamily. CAMK Ser/Thr protein kinase family. CHEK2 subfamily.</text>
</comment>
<dbReference type="InterPro" id="IPR045269">
    <property type="entry name" value="Atg1-like"/>
</dbReference>
<dbReference type="InterPro" id="IPR008984">
    <property type="entry name" value="SMAD_FHA_dom_sf"/>
</dbReference>
<evidence type="ECO:0000256" key="2">
    <source>
        <dbReference type="ARBA" id="ARBA00005575"/>
    </source>
</evidence>
<dbReference type="AlphaFoldDB" id="A0AAN6F3Y5"/>
<dbReference type="PANTHER" id="PTHR24348">
    <property type="entry name" value="SERINE/THREONINE-PROTEIN KINASE UNC-51-RELATED"/>
    <property type="match status" value="1"/>
</dbReference>
<dbReference type="GO" id="GO:0034045">
    <property type="term" value="C:phagophore assembly site membrane"/>
    <property type="evidence" value="ECO:0007669"/>
    <property type="project" value="UniProtKB-SubCell"/>
</dbReference>
<dbReference type="SUPFAM" id="SSF56112">
    <property type="entry name" value="Protein kinase-like (PK-like)"/>
    <property type="match status" value="1"/>
</dbReference>
<dbReference type="Gene3D" id="1.10.510.10">
    <property type="entry name" value="Transferase(Phosphotransferase) domain 1"/>
    <property type="match status" value="1"/>
</dbReference>
<dbReference type="GO" id="GO:0004674">
    <property type="term" value="F:protein serine/threonine kinase activity"/>
    <property type="evidence" value="ECO:0007669"/>
    <property type="project" value="InterPro"/>
</dbReference>
<dbReference type="PROSITE" id="PS50011">
    <property type="entry name" value="PROTEIN_KINASE_DOM"/>
    <property type="match status" value="1"/>
</dbReference>
<sequence>MDNTVYCVIRILASPIDTAKQPQNDQFLFGPDGGPVKKRAGKHRYIRRGSTPEASKPTLAMRIKKESMKRPQRGHRFGSDPDECDVLVDTSNDRGVSGVHFRLYLTGIAPDETGPAVLWLINASAQNTVEVDGVYLERADQHPLTKNMTHHVHAGPVSLSIDLPVHQLDVAALGDLFAARSQPALNMGLRKITRLRTATPSFAHKYPGWVTLRDIPWQGRDKYELSEYCAGSGTFSTVRTAHRVSDHQTVAVKIIGDGQVAAYRRSPRHLQERELEIMQDLHHTNVVQLLDYAFYDTPPYATLLVLEWATWGSLRRRFSTGVVTDAVNGQPEPLSKIVTGQVLAGLEYLHDRNIIHRDVNPDNILVMDGNPSSFHCKIADFTHAQKVQIGNLPTDAQGTLAYMSLECAESRACDHKTDSFSCGKVAYWLLTGSDALPASDANRTPYDCVIDHLKTWRPVAALHLLGLSQPGRILLSSMLSNAASERPSARECLQCLWFTASAHTESTHETAETKAGSDPDPETDAESLPDTEVNTEADTEVDTEVDTEIDTEVDTEGEDQLYATRSSTTRVREGFASTQVNLERDDAPASSDTGASSDEREAGLVPEGSGDAASTDSYALSNGIMDVFDFGLFGYGTNGLTVSTFLNANSPTRSVHSDKRTELATPPIFHEPINSFEHQLLQILSEDMGDRHMVSG</sequence>
<protein>
    <recommendedName>
        <fullName evidence="3">Autophagy-related protein 1</fullName>
    </recommendedName>
</protein>
<dbReference type="Pfam" id="PF00069">
    <property type="entry name" value="Pkinase"/>
    <property type="match status" value="1"/>
</dbReference>
<comment type="subcellular location">
    <subcellularLocation>
        <location evidence="1">Preautophagosomal structure membrane</location>
        <topology evidence="1">Peripheral membrane protein</topology>
    </subcellularLocation>
</comment>
<dbReference type="GO" id="GO:0005524">
    <property type="term" value="F:ATP binding"/>
    <property type="evidence" value="ECO:0007669"/>
    <property type="project" value="InterPro"/>
</dbReference>
<name>A0AAN6F3Y5_9PEZI</name>
<evidence type="ECO:0000256" key="1">
    <source>
        <dbReference type="ARBA" id="ARBA00004623"/>
    </source>
</evidence>
<reference evidence="7" key="1">
    <citation type="submission" date="2021-12" db="EMBL/GenBank/DDBJ databases">
        <title>Black yeast isolated from Biological Soil Crust.</title>
        <authorList>
            <person name="Kurbessoian T."/>
        </authorList>
    </citation>
    <scope>NUCLEOTIDE SEQUENCE</scope>
    <source>
        <strain evidence="7">CCFEE 5208</strain>
    </source>
</reference>
<dbReference type="EMBL" id="JASUXU010000180">
    <property type="protein sequence ID" value="KAK0302564.1"/>
    <property type="molecule type" value="Genomic_DNA"/>
</dbReference>
<accession>A0AAN6F3Y5</accession>
<evidence type="ECO:0000313" key="8">
    <source>
        <dbReference type="Proteomes" id="UP001168146"/>
    </source>
</evidence>
<dbReference type="SUPFAM" id="SSF49879">
    <property type="entry name" value="SMAD/FHA domain"/>
    <property type="match status" value="1"/>
</dbReference>
<keyword evidence="7" id="KW-0808">Transferase</keyword>
<dbReference type="InterPro" id="IPR000253">
    <property type="entry name" value="FHA_dom"/>
</dbReference>
<dbReference type="PROSITE" id="PS50006">
    <property type="entry name" value="FHA_DOMAIN"/>
    <property type="match status" value="1"/>
</dbReference>
<keyword evidence="7" id="KW-0418">Kinase</keyword>
<dbReference type="InterPro" id="IPR011009">
    <property type="entry name" value="Kinase-like_dom_sf"/>
</dbReference>
<feature type="compositionally biased region" description="Basic and acidic residues" evidence="4">
    <location>
        <begin position="506"/>
        <end position="517"/>
    </location>
</feature>
<evidence type="ECO:0000256" key="3">
    <source>
        <dbReference type="ARBA" id="ARBA00030237"/>
    </source>
</evidence>
<dbReference type="GO" id="GO:0010506">
    <property type="term" value="P:regulation of autophagy"/>
    <property type="evidence" value="ECO:0007669"/>
    <property type="project" value="InterPro"/>
</dbReference>
<feature type="region of interest" description="Disordered" evidence="4">
    <location>
        <begin position="506"/>
        <end position="613"/>
    </location>
</feature>